<evidence type="ECO:0000313" key="2">
    <source>
        <dbReference type="Proteomes" id="UP000240904"/>
    </source>
</evidence>
<keyword evidence="2" id="KW-1185">Reference proteome</keyword>
<dbReference type="RefSeq" id="WP_107282810.1">
    <property type="nucleotide sequence ID" value="NZ_PYMC01000004.1"/>
</dbReference>
<dbReference type="EMBL" id="PYMC01000004">
    <property type="protein sequence ID" value="PSW05658.1"/>
    <property type="molecule type" value="Genomic_DNA"/>
</dbReference>
<gene>
    <name evidence="1" type="ORF">C9I89_07875</name>
</gene>
<dbReference type="AlphaFoldDB" id="A0A2T3N0A1"/>
<dbReference type="Proteomes" id="UP000240904">
    <property type="component" value="Unassembled WGS sequence"/>
</dbReference>
<sequence>MSINSLEDLACFAESRPFDGTGIFCFYQIRRSNTKQVSEIEALATAVEKEEYGMVGLVTADQIRDFQPVVTGGVQ</sequence>
<evidence type="ECO:0000313" key="1">
    <source>
        <dbReference type="EMBL" id="PSW05658.1"/>
    </source>
</evidence>
<comment type="caution">
    <text evidence="1">The sequence shown here is derived from an EMBL/GenBank/DDBJ whole genome shotgun (WGS) entry which is preliminary data.</text>
</comment>
<organism evidence="1 2">
    <name type="scientific">Photobacterium lipolyticum</name>
    <dbReference type="NCBI Taxonomy" id="266810"/>
    <lineage>
        <taxon>Bacteria</taxon>
        <taxon>Pseudomonadati</taxon>
        <taxon>Pseudomonadota</taxon>
        <taxon>Gammaproteobacteria</taxon>
        <taxon>Vibrionales</taxon>
        <taxon>Vibrionaceae</taxon>
        <taxon>Photobacterium</taxon>
    </lineage>
</organism>
<reference evidence="1 2" key="1">
    <citation type="submission" date="2018-03" db="EMBL/GenBank/DDBJ databases">
        <title>Whole genome sequencing of Histamine producing bacteria.</title>
        <authorList>
            <person name="Butler K."/>
        </authorList>
    </citation>
    <scope>NUCLEOTIDE SEQUENCE [LARGE SCALE GENOMIC DNA]</scope>
    <source>
        <strain evidence="1 2">DSM 16190</strain>
    </source>
</reference>
<accession>A0A2T3N0A1</accession>
<name>A0A2T3N0A1_9GAMM</name>
<dbReference type="OrthoDB" id="10006003at2"/>
<protein>
    <submittedName>
        <fullName evidence="1">Uncharacterized protein</fullName>
    </submittedName>
</protein>
<proteinExistence type="predicted"/>